<evidence type="ECO:0000313" key="15">
    <source>
        <dbReference type="Proteomes" id="UP000494256"/>
    </source>
</evidence>
<dbReference type="GO" id="GO:0005272">
    <property type="term" value="F:sodium channel activity"/>
    <property type="evidence" value="ECO:0007669"/>
    <property type="project" value="UniProtKB-KW"/>
</dbReference>
<evidence type="ECO:0000256" key="7">
    <source>
        <dbReference type="ARBA" id="ARBA00023053"/>
    </source>
</evidence>
<accession>A0A8S0YUR3</accession>
<evidence type="ECO:0000256" key="6">
    <source>
        <dbReference type="ARBA" id="ARBA00022989"/>
    </source>
</evidence>
<keyword evidence="10 12" id="KW-0739">Sodium transport</keyword>
<dbReference type="Proteomes" id="UP000494256">
    <property type="component" value="Unassembled WGS sequence"/>
</dbReference>
<dbReference type="AlphaFoldDB" id="A0A8S0YUR3"/>
<evidence type="ECO:0000256" key="4">
    <source>
        <dbReference type="ARBA" id="ARBA00022461"/>
    </source>
</evidence>
<comment type="similarity">
    <text evidence="2 12">Belongs to the amiloride-sensitive sodium channel (TC 1.A.6) family.</text>
</comment>
<reference evidence="14 15" key="1">
    <citation type="submission" date="2020-04" db="EMBL/GenBank/DDBJ databases">
        <authorList>
            <person name="Wallbank WR R."/>
            <person name="Pardo Diaz C."/>
            <person name="Kozak K."/>
            <person name="Martin S."/>
            <person name="Jiggins C."/>
            <person name="Moest M."/>
            <person name="Warren A I."/>
            <person name="Byers J.R.P. K."/>
            <person name="Montejo-Kovacevich G."/>
            <person name="Yen C E."/>
        </authorList>
    </citation>
    <scope>NUCLEOTIDE SEQUENCE [LARGE SCALE GENOMIC DNA]</scope>
</reference>
<dbReference type="EMBL" id="CADEBD010000058">
    <property type="protein sequence ID" value="CAB3222712.1"/>
    <property type="molecule type" value="Genomic_DNA"/>
</dbReference>
<keyword evidence="5 12" id="KW-0812">Transmembrane</keyword>
<comment type="subcellular location">
    <subcellularLocation>
        <location evidence="1">Membrane</location>
        <topology evidence="1">Multi-pass membrane protein</topology>
    </subcellularLocation>
</comment>
<evidence type="ECO:0000256" key="10">
    <source>
        <dbReference type="ARBA" id="ARBA00023201"/>
    </source>
</evidence>
<keyword evidence="6 13" id="KW-1133">Transmembrane helix</keyword>
<evidence type="ECO:0000313" key="14">
    <source>
        <dbReference type="EMBL" id="CAB3222712.1"/>
    </source>
</evidence>
<evidence type="ECO:0000256" key="11">
    <source>
        <dbReference type="ARBA" id="ARBA00023303"/>
    </source>
</evidence>
<feature type="transmembrane region" description="Helical" evidence="13">
    <location>
        <begin position="40"/>
        <end position="61"/>
    </location>
</feature>
<evidence type="ECO:0000256" key="5">
    <source>
        <dbReference type="ARBA" id="ARBA00022692"/>
    </source>
</evidence>
<evidence type="ECO:0000256" key="2">
    <source>
        <dbReference type="ARBA" id="ARBA00007193"/>
    </source>
</evidence>
<evidence type="ECO:0000256" key="13">
    <source>
        <dbReference type="SAM" id="Phobius"/>
    </source>
</evidence>
<dbReference type="InterPro" id="IPR001873">
    <property type="entry name" value="ENaC"/>
</dbReference>
<organism evidence="14 15">
    <name type="scientific">Arctia plantaginis</name>
    <name type="common">Wood tiger moth</name>
    <name type="synonym">Phalaena plantaginis</name>
    <dbReference type="NCBI Taxonomy" id="874455"/>
    <lineage>
        <taxon>Eukaryota</taxon>
        <taxon>Metazoa</taxon>
        <taxon>Ecdysozoa</taxon>
        <taxon>Arthropoda</taxon>
        <taxon>Hexapoda</taxon>
        <taxon>Insecta</taxon>
        <taxon>Pterygota</taxon>
        <taxon>Neoptera</taxon>
        <taxon>Endopterygota</taxon>
        <taxon>Lepidoptera</taxon>
        <taxon>Glossata</taxon>
        <taxon>Ditrysia</taxon>
        <taxon>Noctuoidea</taxon>
        <taxon>Erebidae</taxon>
        <taxon>Arctiinae</taxon>
        <taxon>Arctia</taxon>
    </lineage>
</organism>
<name>A0A8S0YUR3_ARCPL</name>
<comment type="caution">
    <text evidence="14">The sequence shown here is derived from an EMBL/GenBank/DDBJ whole genome shotgun (WGS) entry which is preliminary data.</text>
</comment>
<keyword evidence="8 12" id="KW-0406">Ion transport</keyword>
<keyword evidence="11 12" id="KW-0407">Ion channel</keyword>
<evidence type="ECO:0000256" key="9">
    <source>
        <dbReference type="ARBA" id="ARBA00023136"/>
    </source>
</evidence>
<keyword evidence="4 12" id="KW-0894">Sodium channel</keyword>
<dbReference type="OrthoDB" id="7255276at2759"/>
<keyword evidence="9 13" id="KW-0472">Membrane</keyword>
<sequence length="377" mass="43797">MKPTKTEKAKKISWKKKAQKEFSHIQFHGAKILASGESSWYWVPLLLLLLVSAIALIHLAVSRFRSNPTFMAYKESNNQLMNFPCVLVYPELAFHESKKEQFISSITYPGGLNKTYIRAIIDQLAAFWSPDVIYNLRDLENIEELLKHNDLDVETAAKKLIFGCEEIVLREMREHAKVKKSEIENNQWNTPRSGISSGLVLAIDQSQKLNSIDLSYKWIVVQVGQRYVDTTLNGTALNPGYEQWIIYQEDRYYINDRAKDLGTTLRNCRMGDQPLKYFPYYRNSGLDFNRVTIVRIFIQAGLHKTFQRFSFFTYLDLSAQLGGIFNVFFGCSILTLLGLIHVAWRISVNEVIKYLKKLLKSDHKKIHLRTQRKRDLE</sequence>
<keyword evidence="3 12" id="KW-0813">Transport</keyword>
<evidence type="ECO:0000256" key="8">
    <source>
        <dbReference type="ARBA" id="ARBA00023065"/>
    </source>
</evidence>
<gene>
    <name evidence="14" type="ORF">APLA_LOCUS1268</name>
</gene>
<feature type="transmembrane region" description="Helical" evidence="13">
    <location>
        <begin position="324"/>
        <end position="344"/>
    </location>
</feature>
<protein>
    <submittedName>
        <fullName evidence="14">Uncharacterized protein</fullName>
    </submittedName>
</protein>
<dbReference type="GO" id="GO:0016020">
    <property type="term" value="C:membrane"/>
    <property type="evidence" value="ECO:0007669"/>
    <property type="project" value="UniProtKB-SubCell"/>
</dbReference>
<evidence type="ECO:0000256" key="3">
    <source>
        <dbReference type="ARBA" id="ARBA00022448"/>
    </source>
</evidence>
<evidence type="ECO:0000256" key="1">
    <source>
        <dbReference type="ARBA" id="ARBA00004141"/>
    </source>
</evidence>
<dbReference type="Pfam" id="PF00858">
    <property type="entry name" value="ASC"/>
    <property type="match status" value="1"/>
</dbReference>
<keyword evidence="7" id="KW-0915">Sodium</keyword>
<proteinExistence type="inferred from homology"/>
<evidence type="ECO:0000256" key="12">
    <source>
        <dbReference type="RuleBase" id="RU000679"/>
    </source>
</evidence>